<feature type="transmembrane region" description="Helical" evidence="2">
    <location>
        <begin position="95"/>
        <end position="122"/>
    </location>
</feature>
<feature type="region of interest" description="Disordered" evidence="1">
    <location>
        <begin position="312"/>
        <end position="332"/>
    </location>
</feature>
<comment type="caution">
    <text evidence="4">The sequence shown here is derived from an EMBL/GenBank/DDBJ whole genome shotgun (WGS) entry which is preliminary data.</text>
</comment>
<feature type="transmembrane region" description="Helical" evidence="2">
    <location>
        <begin position="253"/>
        <end position="274"/>
    </location>
</feature>
<gene>
    <name evidence="4" type="ORF">JF543_06210</name>
</gene>
<dbReference type="GO" id="GO:0008237">
    <property type="term" value="F:metallopeptidase activity"/>
    <property type="evidence" value="ECO:0007669"/>
    <property type="project" value="UniProtKB-KW"/>
</dbReference>
<feature type="transmembrane region" description="Helical" evidence="2">
    <location>
        <begin position="20"/>
        <end position="40"/>
    </location>
</feature>
<dbReference type="GO" id="GO:0004175">
    <property type="term" value="F:endopeptidase activity"/>
    <property type="evidence" value="ECO:0007669"/>
    <property type="project" value="UniProtKB-ARBA"/>
</dbReference>
<dbReference type="RefSeq" id="WP_206823268.1">
    <property type="nucleotide sequence ID" value="NZ_JAEMWU010000001.1"/>
</dbReference>
<dbReference type="Proteomes" id="UP000664385">
    <property type="component" value="Unassembled WGS sequence"/>
</dbReference>
<keyword evidence="2" id="KW-0472">Membrane</keyword>
<evidence type="ECO:0000259" key="3">
    <source>
        <dbReference type="Pfam" id="PF02517"/>
    </source>
</evidence>
<dbReference type="PANTHER" id="PTHR35797:SF1">
    <property type="entry name" value="PROTEASE"/>
    <property type="match status" value="1"/>
</dbReference>
<keyword evidence="2" id="KW-0812">Transmembrane</keyword>
<feature type="transmembrane region" description="Helical" evidence="2">
    <location>
        <begin position="52"/>
        <end position="74"/>
    </location>
</feature>
<feature type="transmembrane region" description="Helical" evidence="2">
    <location>
        <begin position="149"/>
        <end position="174"/>
    </location>
</feature>
<dbReference type="GO" id="GO:0080120">
    <property type="term" value="P:CAAX-box protein maturation"/>
    <property type="evidence" value="ECO:0007669"/>
    <property type="project" value="UniProtKB-ARBA"/>
</dbReference>
<evidence type="ECO:0000313" key="4">
    <source>
        <dbReference type="EMBL" id="MBN8205552.1"/>
    </source>
</evidence>
<keyword evidence="4" id="KW-0482">Metalloprotease</keyword>
<dbReference type="EMBL" id="JAEMWU010000001">
    <property type="protein sequence ID" value="MBN8205552.1"/>
    <property type="molecule type" value="Genomic_DNA"/>
</dbReference>
<feature type="transmembrane region" description="Helical" evidence="2">
    <location>
        <begin position="195"/>
        <end position="216"/>
    </location>
</feature>
<proteinExistence type="predicted"/>
<feature type="transmembrane region" description="Helical" evidence="2">
    <location>
        <begin position="222"/>
        <end position="241"/>
    </location>
</feature>
<protein>
    <submittedName>
        <fullName evidence="4">CPBP family intramembrane metalloprotease</fullName>
    </submittedName>
</protein>
<dbReference type="InterPro" id="IPR042150">
    <property type="entry name" value="MmRce1-like"/>
</dbReference>
<feature type="domain" description="CAAX prenyl protease 2/Lysostaphin resistance protein A-like" evidence="3">
    <location>
        <begin position="162"/>
        <end position="261"/>
    </location>
</feature>
<sequence>MDAVQQSTTRQKVTIGLGPILAFVLLACGLAWLVALPLWLGDGLASPLTGVLLPLMMFTPALALLIVMFTMHPIPKGERLRFLGMWPLRPAKRVVWMMVIGLFGTVAVVVAAMLLSVALGWLSADFIGLSGFAQTLESSVPAGTPLPPAWVLVAVQLASIPFAAATINAVMAFGEEVGWRGFLVPALRRYGTWPALLISGVIWGVWHAPVILLGYNFGRTDITGVLLMTAGCIVWGVLLGWLRLRSTSMWPAVFAHGALNAAAGLPIVFLAAGAVTDPALSMALGASGWIVGGVVIVVLLLTGQFRQQPNLAEPKPRASVAPPIAPPAPPVA</sequence>
<reference evidence="4" key="1">
    <citation type="submission" date="2020-12" db="EMBL/GenBank/DDBJ databases">
        <title>PHA producing bacteria isolated from mangrove.</title>
        <authorList>
            <person name="Zheng W."/>
            <person name="Yu S."/>
            <person name="Huang Y."/>
        </authorList>
    </citation>
    <scope>NUCLEOTIDE SEQUENCE</scope>
    <source>
        <strain evidence="4">GN8-5</strain>
    </source>
</reference>
<feature type="transmembrane region" description="Helical" evidence="2">
    <location>
        <begin position="280"/>
        <end position="301"/>
    </location>
</feature>
<evidence type="ECO:0000256" key="2">
    <source>
        <dbReference type="SAM" id="Phobius"/>
    </source>
</evidence>
<keyword evidence="4" id="KW-0645">Protease</keyword>
<dbReference type="AlphaFoldDB" id="A0A939ISV0"/>
<organism evidence="4 5">
    <name type="scientific">Microbacterium esteraromaticum</name>
    <dbReference type="NCBI Taxonomy" id="57043"/>
    <lineage>
        <taxon>Bacteria</taxon>
        <taxon>Bacillati</taxon>
        <taxon>Actinomycetota</taxon>
        <taxon>Actinomycetes</taxon>
        <taxon>Micrococcales</taxon>
        <taxon>Microbacteriaceae</taxon>
        <taxon>Microbacterium</taxon>
    </lineage>
</organism>
<evidence type="ECO:0000256" key="1">
    <source>
        <dbReference type="SAM" id="MobiDB-lite"/>
    </source>
</evidence>
<keyword evidence="4" id="KW-0378">Hydrolase</keyword>
<dbReference type="Pfam" id="PF02517">
    <property type="entry name" value="Rce1-like"/>
    <property type="match status" value="1"/>
</dbReference>
<keyword evidence="2" id="KW-1133">Transmembrane helix</keyword>
<name>A0A939ISV0_9MICO</name>
<evidence type="ECO:0000313" key="5">
    <source>
        <dbReference type="Proteomes" id="UP000664385"/>
    </source>
</evidence>
<dbReference type="PANTHER" id="PTHR35797">
    <property type="entry name" value="PROTEASE-RELATED"/>
    <property type="match status" value="1"/>
</dbReference>
<feature type="compositionally biased region" description="Pro residues" evidence="1">
    <location>
        <begin position="323"/>
        <end position="332"/>
    </location>
</feature>
<dbReference type="InterPro" id="IPR003675">
    <property type="entry name" value="Rce1/LyrA-like_dom"/>
</dbReference>
<accession>A0A939ISV0</accession>